<dbReference type="EMBL" id="JBHTGP010000018">
    <property type="protein sequence ID" value="MFD0689849.1"/>
    <property type="molecule type" value="Genomic_DNA"/>
</dbReference>
<name>A0ABW2XUP9_9ACTN</name>
<keyword evidence="4" id="KW-1185">Reference proteome</keyword>
<dbReference type="InterPro" id="IPR017517">
    <property type="entry name" value="Maleyloyr_isom"/>
</dbReference>
<evidence type="ECO:0000259" key="2">
    <source>
        <dbReference type="Pfam" id="PF11716"/>
    </source>
</evidence>
<dbReference type="Gene3D" id="1.20.120.450">
    <property type="entry name" value="dinb family like domain"/>
    <property type="match status" value="1"/>
</dbReference>
<evidence type="ECO:0000313" key="4">
    <source>
        <dbReference type="Proteomes" id="UP001597063"/>
    </source>
</evidence>
<accession>A0ABW2XUP9</accession>
<sequence>MIDLQPACRQMIDVLAGVTDDRLAGATPCTEYSVGDLIKHIDQVSRGFVAFARKEPVDRSGAGAQELRFDQGWHEDVMAHVRELGEAWTDPAAWQGTTDAGGTELPNERWGRIALTEMVVHGWDLATAIDRPFALPDETLRACLDHVAEFVPKAPVPSIWGPAVDVPQDAPLLDRILGITGRTPSSTPKEGGATGHRRSLPTSA</sequence>
<dbReference type="InterPro" id="IPR017520">
    <property type="entry name" value="CHP03086"/>
</dbReference>
<organism evidence="3 4">
    <name type="scientific">Actinomadura fibrosa</name>
    <dbReference type="NCBI Taxonomy" id="111802"/>
    <lineage>
        <taxon>Bacteria</taxon>
        <taxon>Bacillati</taxon>
        <taxon>Actinomycetota</taxon>
        <taxon>Actinomycetes</taxon>
        <taxon>Streptosporangiales</taxon>
        <taxon>Thermomonosporaceae</taxon>
        <taxon>Actinomadura</taxon>
    </lineage>
</organism>
<evidence type="ECO:0000313" key="3">
    <source>
        <dbReference type="EMBL" id="MFD0689849.1"/>
    </source>
</evidence>
<gene>
    <name evidence="3" type="ORF">ACFQZM_35540</name>
</gene>
<dbReference type="NCBIfam" id="TIGR03083">
    <property type="entry name" value="maleylpyruvate isomerase family mycothiol-dependent enzyme"/>
    <property type="match status" value="1"/>
</dbReference>
<dbReference type="SUPFAM" id="SSF109854">
    <property type="entry name" value="DinB/YfiT-like putative metalloenzymes"/>
    <property type="match status" value="1"/>
</dbReference>
<feature type="region of interest" description="Disordered" evidence="1">
    <location>
        <begin position="178"/>
        <end position="204"/>
    </location>
</feature>
<evidence type="ECO:0000256" key="1">
    <source>
        <dbReference type="SAM" id="MobiDB-lite"/>
    </source>
</evidence>
<dbReference type="Proteomes" id="UP001597063">
    <property type="component" value="Unassembled WGS sequence"/>
</dbReference>
<protein>
    <submittedName>
        <fullName evidence="3">TIGR03086 family metal-binding protein</fullName>
    </submittedName>
</protein>
<dbReference type="NCBIfam" id="TIGR03086">
    <property type="entry name" value="TIGR03086 family metal-binding protein"/>
    <property type="match status" value="1"/>
</dbReference>
<feature type="domain" description="Mycothiol-dependent maleylpyruvate isomerase metal-binding" evidence="2">
    <location>
        <begin position="5"/>
        <end position="126"/>
    </location>
</feature>
<comment type="caution">
    <text evidence="3">The sequence shown here is derived from an EMBL/GenBank/DDBJ whole genome shotgun (WGS) entry which is preliminary data.</text>
</comment>
<feature type="compositionally biased region" description="Basic residues" evidence="1">
    <location>
        <begin position="195"/>
        <end position="204"/>
    </location>
</feature>
<reference evidence="4" key="1">
    <citation type="journal article" date="2019" name="Int. J. Syst. Evol. Microbiol.">
        <title>The Global Catalogue of Microorganisms (GCM) 10K type strain sequencing project: providing services to taxonomists for standard genome sequencing and annotation.</title>
        <authorList>
            <consortium name="The Broad Institute Genomics Platform"/>
            <consortium name="The Broad Institute Genome Sequencing Center for Infectious Disease"/>
            <person name="Wu L."/>
            <person name="Ma J."/>
        </authorList>
    </citation>
    <scope>NUCLEOTIDE SEQUENCE [LARGE SCALE GENOMIC DNA]</scope>
    <source>
        <strain evidence="4">JCM 9371</strain>
    </source>
</reference>
<dbReference type="InterPro" id="IPR024344">
    <property type="entry name" value="MDMPI_metal-binding"/>
</dbReference>
<dbReference type="Pfam" id="PF11716">
    <property type="entry name" value="MDMPI_N"/>
    <property type="match status" value="1"/>
</dbReference>
<dbReference type="RefSeq" id="WP_131757405.1">
    <property type="nucleotide sequence ID" value="NZ_CAACUY010000031.1"/>
</dbReference>
<dbReference type="InterPro" id="IPR034660">
    <property type="entry name" value="DinB/YfiT-like"/>
</dbReference>
<proteinExistence type="predicted"/>